<dbReference type="AlphaFoldDB" id="A0A919MMX3"/>
<reference evidence="1" key="1">
    <citation type="submission" date="2021-01" db="EMBL/GenBank/DDBJ databases">
        <title>Whole genome shotgun sequence of Actinoplanes nipponensis NBRC 14063.</title>
        <authorList>
            <person name="Komaki H."/>
            <person name="Tamura T."/>
        </authorList>
    </citation>
    <scope>NUCLEOTIDE SEQUENCE</scope>
    <source>
        <strain evidence="1">NBRC 14063</strain>
    </source>
</reference>
<comment type="caution">
    <text evidence="1">The sequence shown here is derived from an EMBL/GenBank/DDBJ whole genome shotgun (WGS) entry which is preliminary data.</text>
</comment>
<evidence type="ECO:0000313" key="1">
    <source>
        <dbReference type="EMBL" id="GIE47868.1"/>
    </source>
</evidence>
<name>A0A919MMX3_9ACTN</name>
<organism evidence="1 2">
    <name type="scientific">Actinoplanes nipponensis</name>
    <dbReference type="NCBI Taxonomy" id="135950"/>
    <lineage>
        <taxon>Bacteria</taxon>
        <taxon>Bacillati</taxon>
        <taxon>Actinomycetota</taxon>
        <taxon>Actinomycetes</taxon>
        <taxon>Micromonosporales</taxon>
        <taxon>Micromonosporaceae</taxon>
        <taxon>Actinoplanes</taxon>
    </lineage>
</organism>
<sequence length="311" mass="33653">MPAASAPPPDFDPAAAYPEMGRLRAALTAPDWPEVRALVAAAPGPVARTMLTQYAATVPGAELFLPDVLARDADDAVAAAVLGGRLITMGWAVRSSAPAAYVSQEQFRTFRDFLVRAERVLIDATARHPADPALWSQRLLSARGLGFGLAEVRRRYDRLAEHDPHHLPAQGHLLQSLCPKWGGTWQQMHAFAHECMLAAPPGAPNAVLVVTGHLERWLADDAHLASPEVRTEIYEAAARSVWDPGFGNDHGWAGVRNTFAMAFSLLGDHRAAAGQFTELGRCASEHPWHFLGDPAEVFVTRRAQAYAKAGL</sequence>
<evidence type="ECO:0008006" key="3">
    <source>
        <dbReference type="Google" id="ProtNLM"/>
    </source>
</evidence>
<dbReference type="RefSeq" id="WP_203766129.1">
    <property type="nucleotide sequence ID" value="NZ_BAAAYJ010000116.1"/>
</dbReference>
<proteinExistence type="predicted"/>
<dbReference type="EMBL" id="BOMQ01000017">
    <property type="protein sequence ID" value="GIE47868.1"/>
    <property type="molecule type" value="Genomic_DNA"/>
</dbReference>
<protein>
    <recommendedName>
        <fullName evidence="3">DUF4034 domain-containing protein</fullName>
    </recommendedName>
</protein>
<gene>
    <name evidence="1" type="ORF">Ani05nite_14020</name>
</gene>
<accession>A0A919MMX3</accession>
<keyword evidence="2" id="KW-1185">Reference proteome</keyword>
<dbReference type="Proteomes" id="UP000647172">
    <property type="component" value="Unassembled WGS sequence"/>
</dbReference>
<evidence type="ECO:0000313" key="2">
    <source>
        <dbReference type="Proteomes" id="UP000647172"/>
    </source>
</evidence>